<evidence type="ECO:0000256" key="4">
    <source>
        <dbReference type="ARBA" id="ARBA00022989"/>
    </source>
</evidence>
<evidence type="ECO:0000256" key="3">
    <source>
        <dbReference type="ARBA" id="ARBA00022692"/>
    </source>
</evidence>
<gene>
    <name evidence="8" type="ORF">SDC9_150467</name>
</gene>
<evidence type="ECO:0000259" key="7">
    <source>
        <dbReference type="Pfam" id="PF02687"/>
    </source>
</evidence>
<evidence type="ECO:0000256" key="6">
    <source>
        <dbReference type="SAM" id="Phobius"/>
    </source>
</evidence>
<comment type="subcellular location">
    <subcellularLocation>
        <location evidence="1">Cell membrane</location>
        <topology evidence="1">Multi-pass membrane protein</topology>
    </subcellularLocation>
</comment>
<dbReference type="EMBL" id="VSSQ01049167">
    <property type="protein sequence ID" value="MPN03240.1"/>
    <property type="molecule type" value="Genomic_DNA"/>
</dbReference>
<keyword evidence="3 6" id="KW-0812">Transmembrane</keyword>
<reference evidence="8" key="1">
    <citation type="submission" date="2019-08" db="EMBL/GenBank/DDBJ databases">
        <authorList>
            <person name="Kucharzyk K."/>
            <person name="Murdoch R.W."/>
            <person name="Higgins S."/>
            <person name="Loffler F."/>
        </authorList>
    </citation>
    <scope>NUCLEOTIDE SEQUENCE</scope>
</reference>
<dbReference type="GO" id="GO:0044874">
    <property type="term" value="P:lipoprotein localization to outer membrane"/>
    <property type="evidence" value="ECO:0007669"/>
    <property type="project" value="TreeGrafter"/>
</dbReference>
<feature type="transmembrane region" description="Helical" evidence="6">
    <location>
        <begin position="278"/>
        <end position="296"/>
    </location>
</feature>
<feature type="transmembrane region" description="Helical" evidence="6">
    <location>
        <begin position="221"/>
        <end position="250"/>
    </location>
</feature>
<dbReference type="GO" id="GO:0098797">
    <property type="term" value="C:plasma membrane protein complex"/>
    <property type="evidence" value="ECO:0007669"/>
    <property type="project" value="TreeGrafter"/>
</dbReference>
<organism evidence="8">
    <name type="scientific">bioreactor metagenome</name>
    <dbReference type="NCBI Taxonomy" id="1076179"/>
    <lineage>
        <taxon>unclassified sequences</taxon>
        <taxon>metagenomes</taxon>
        <taxon>ecological metagenomes</taxon>
    </lineage>
</organism>
<dbReference type="AlphaFoldDB" id="A0A645EPF7"/>
<name>A0A645EPF7_9ZZZZ</name>
<keyword evidence="4 6" id="KW-1133">Transmembrane helix</keyword>
<keyword evidence="5 6" id="KW-0472">Membrane</keyword>
<dbReference type="PANTHER" id="PTHR30489">
    <property type="entry name" value="LIPOPROTEIN-RELEASING SYSTEM TRANSMEMBRANE PROTEIN LOLE"/>
    <property type="match status" value="1"/>
</dbReference>
<feature type="domain" description="ABC3 transporter permease C-terminal" evidence="7">
    <location>
        <begin position="177"/>
        <end position="306"/>
    </location>
</feature>
<evidence type="ECO:0000256" key="1">
    <source>
        <dbReference type="ARBA" id="ARBA00004651"/>
    </source>
</evidence>
<comment type="caution">
    <text evidence="8">The sequence shown here is derived from an EMBL/GenBank/DDBJ whole genome shotgun (WGS) entry which is preliminary data.</text>
</comment>
<feature type="transmembrane region" description="Helical" evidence="6">
    <location>
        <begin position="177"/>
        <end position="200"/>
    </location>
</feature>
<evidence type="ECO:0000313" key="8">
    <source>
        <dbReference type="EMBL" id="MPN03240.1"/>
    </source>
</evidence>
<proteinExistence type="predicted"/>
<sequence length="315" mass="34563">MSIIPKQLVNQYETGQVEPVLIVAGTIYPSGRSMPVLMKGIRSGQQLLELPTSLLMNPTDSADIPAIIGSNMAHQSGLTENDIVTLRWRDANGTFEARDIRIAGVFRTFVPTVDAGQIWLPLDILQKITLNSGKVSLLVKSKEVSVVPVDGWNFKDVDELTRPLRETLRSKTVGQSVFYVIFLLLALLAVFDTQTLSIFYRQREIGTFVALGMTKKEVMGLFTLEGTMNAILAIALGAVYGVPMFLYFAVNGIPMPSGTSDFGVAIADKIYPAFPPKLIIGTILFIILITAWVSYLPARKIVKMNPTDAIKGKIQ</sequence>
<dbReference type="PANTHER" id="PTHR30489:SF0">
    <property type="entry name" value="LIPOPROTEIN-RELEASING SYSTEM TRANSMEMBRANE PROTEIN LOLE"/>
    <property type="match status" value="1"/>
</dbReference>
<evidence type="ECO:0000256" key="2">
    <source>
        <dbReference type="ARBA" id="ARBA00022475"/>
    </source>
</evidence>
<evidence type="ECO:0000256" key="5">
    <source>
        <dbReference type="ARBA" id="ARBA00023136"/>
    </source>
</evidence>
<accession>A0A645EPF7</accession>
<dbReference type="InterPro" id="IPR003838">
    <property type="entry name" value="ABC3_permease_C"/>
</dbReference>
<keyword evidence="2" id="KW-1003">Cell membrane</keyword>
<dbReference type="InterPro" id="IPR051447">
    <property type="entry name" value="Lipoprotein-release_system"/>
</dbReference>
<dbReference type="Pfam" id="PF02687">
    <property type="entry name" value="FtsX"/>
    <property type="match status" value="1"/>
</dbReference>
<protein>
    <recommendedName>
        <fullName evidence="7">ABC3 transporter permease C-terminal domain-containing protein</fullName>
    </recommendedName>
</protein>